<dbReference type="Gene3D" id="3.30.9.10">
    <property type="entry name" value="D-Amino Acid Oxidase, subunit A, domain 2"/>
    <property type="match status" value="1"/>
</dbReference>
<keyword evidence="2" id="KW-0285">Flavoprotein</keyword>
<dbReference type="InterPro" id="IPR006076">
    <property type="entry name" value="FAD-dep_OxRdtase"/>
</dbReference>
<dbReference type="NCBIfam" id="NF008726">
    <property type="entry name" value="PRK11728.1"/>
    <property type="match status" value="1"/>
</dbReference>
<organism evidence="7 8">
    <name type="scientific">Pseudodesulfovibrio sediminis</name>
    <dbReference type="NCBI Taxonomy" id="2810563"/>
    <lineage>
        <taxon>Bacteria</taxon>
        <taxon>Pseudomonadati</taxon>
        <taxon>Thermodesulfobacteriota</taxon>
        <taxon>Desulfovibrionia</taxon>
        <taxon>Desulfovibrionales</taxon>
        <taxon>Desulfovibrionaceae</taxon>
    </lineage>
</organism>
<keyword evidence="4" id="KW-0560">Oxidoreductase</keyword>
<dbReference type="Gene3D" id="3.50.50.60">
    <property type="entry name" value="FAD/NAD(P)-binding domain"/>
    <property type="match status" value="1"/>
</dbReference>
<evidence type="ECO:0000256" key="2">
    <source>
        <dbReference type="ARBA" id="ARBA00022630"/>
    </source>
</evidence>
<evidence type="ECO:0000256" key="5">
    <source>
        <dbReference type="ARBA" id="ARBA00037941"/>
    </source>
</evidence>
<proteinExistence type="inferred from homology"/>
<accession>A0ABM7P2A8</accession>
<dbReference type="SUPFAM" id="SSF51905">
    <property type="entry name" value="FAD/NAD(P)-binding domain"/>
    <property type="match status" value="1"/>
</dbReference>
<dbReference type="Proteomes" id="UP001053296">
    <property type="component" value="Chromosome"/>
</dbReference>
<dbReference type="PANTHER" id="PTHR43104:SF2">
    <property type="entry name" value="L-2-HYDROXYGLUTARATE DEHYDROGENASE, MITOCHONDRIAL"/>
    <property type="match status" value="1"/>
</dbReference>
<dbReference type="PANTHER" id="PTHR43104">
    <property type="entry name" value="L-2-HYDROXYGLUTARATE DEHYDROGENASE, MITOCHONDRIAL"/>
    <property type="match status" value="1"/>
</dbReference>
<dbReference type="EMBL" id="AP024485">
    <property type="protein sequence ID" value="BCS86931.1"/>
    <property type="molecule type" value="Genomic_DNA"/>
</dbReference>
<evidence type="ECO:0000256" key="3">
    <source>
        <dbReference type="ARBA" id="ARBA00022827"/>
    </source>
</evidence>
<evidence type="ECO:0000313" key="7">
    <source>
        <dbReference type="EMBL" id="BCS86931.1"/>
    </source>
</evidence>
<dbReference type="Pfam" id="PF01266">
    <property type="entry name" value="DAO"/>
    <property type="match status" value="1"/>
</dbReference>
<keyword evidence="3" id="KW-0274">FAD</keyword>
<keyword evidence="8" id="KW-1185">Reference proteome</keyword>
<evidence type="ECO:0000256" key="1">
    <source>
        <dbReference type="ARBA" id="ARBA00001974"/>
    </source>
</evidence>
<sequence length="397" mass="44483">MYSAHTVICGAGILGLTIARELIKSGCDDIIIFDKEPELGRHASGRNSGVLHAGIYYDPGTLKAKMCLEGNRRMQAYCEENALPLFKSGKVIVTRSEAELDTLDELKRRARANGGIIETLDEKQLAEVEPNAKTVRRALYSPKTAVVAPKDILKAIQRELEHSGKVRFFFDTRFTGAGENQVQTSQGTIQYELFINAAGAYSDRVAQAFGVGKNYRLLPFKGIYRKLKQPAADKINGSIYPVPNIKNPFLGVHFTRSVHGDVYVGPTAIPAFGRENYGLLKGIDTEFLSILLRDARMFVANKKFRNIALDEPRKYFFKHFFSDAAQLVKYLTPNDFLPCDKVGIRPQLVDIRSHELVMDFVIKRHVNTVHILNSISPAFTSSMYFAELVVNDFINNK</sequence>
<evidence type="ECO:0000256" key="4">
    <source>
        <dbReference type="ARBA" id="ARBA00023002"/>
    </source>
</evidence>
<name>A0ABM7P2A8_9BACT</name>
<reference evidence="7" key="1">
    <citation type="journal article" date="2022" name="Arch. Microbiol.">
        <title>Pseudodesulfovibrio sediminis sp. nov., a mesophilic and neutrophilic sulfate-reducing bacterium isolated from sediment of a brackish lake.</title>
        <authorList>
            <person name="Takahashi A."/>
            <person name="Kojima H."/>
            <person name="Watanabe M."/>
            <person name="Fukui M."/>
        </authorList>
    </citation>
    <scope>NUCLEOTIDE SEQUENCE</scope>
    <source>
        <strain evidence="7">SF6</strain>
    </source>
</reference>
<comment type="cofactor">
    <cofactor evidence="1">
        <name>FAD</name>
        <dbReference type="ChEBI" id="CHEBI:57692"/>
    </cofactor>
</comment>
<dbReference type="InterPro" id="IPR036188">
    <property type="entry name" value="FAD/NAD-bd_sf"/>
</dbReference>
<evidence type="ECO:0000259" key="6">
    <source>
        <dbReference type="Pfam" id="PF01266"/>
    </source>
</evidence>
<gene>
    <name evidence="7" type="ORF">PSDVSF_01730</name>
</gene>
<evidence type="ECO:0000313" key="8">
    <source>
        <dbReference type="Proteomes" id="UP001053296"/>
    </source>
</evidence>
<protein>
    <submittedName>
        <fullName evidence="7">Aminobutyraldehyde dehydrogenase</fullName>
    </submittedName>
</protein>
<comment type="similarity">
    <text evidence="5">Belongs to the L2HGDH family.</text>
</comment>
<dbReference type="RefSeq" id="WP_229592649.1">
    <property type="nucleotide sequence ID" value="NZ_AP024485.1"/>
</dbReference>
<feature type="domain" description="FAD dependent oxidoreductase" evidence="6">
    <location>
        <begin position="6"/>
        <end position="390"/>
    </location>
</feature>